<evidence type="ECO:0000313" key="1">
    <source>
        <dbReference type="EMBL" id="KAF6167864.1"/>
    </source>
</evidence>
<gene>
    <name evidence="1" type="ORF">GIB67_027642</name>
</gene>
<proteinExistence type="predicted"/>
<evidence type="ECO:0000313" key="2">
    <source>
        <dbReference type="Proteomes" id="UP000541444"/>
    </source>
</evidence>
<dbReference type="Proteomes" id="UP000541444">
    <property type="component" value="Unassembled WGS sequence"/>
</dbReference>
<organism evidence="1 2">
    <name type="scientific">Kingdonia uniflora</name>
    <dbReference type="NCBI Taxonomy" id="39325"/>
    <lineage>
        <taxon>Eukaryota</taxon>
        <taxon>Viridiplantae</taxon>
        <taxon>Streptophyta</taxon>
        <taxon>Embryophyta</taxon>
        <taxon>Tracheophyta</taxon>
        <taxon>Spermatophyta</taxon>
        <taxon>Magnoliopsida</taxon>
        <taxon>Ranunculales</taxon>
        <taxon>Circaeasteraceae</taxon>
        <taxon>Kingdonia</taxon>
    </lineage>
</organism>
<dbReference type="AlphaFoldDB" id="A0A7J7NLK5"/>
<sequence>MVRTRSQRILHAIEGRLAIKTAKVRERIFGIFGYDTELPVREYQFEGLDVRSRKLEYARYFNEVERERHMCRVENLPAEIVVEMGSSSVNEVSTSGRMSESNSEVEVGSKTDVLKEVKQLDVLKASDVVTIGQLQVEVQANLDEMVEERDRLGRHLMLKGYSEEEVDVIKADTYVEEGDDEEVEVVVVVDGLNGVFHQTVPDNQGDGTELPEGDNEKALSEMSLKIKDLEIELVREKKISTALLSAQAKL</sequence>
<comment type="caution">
    <text evidence="1">The sequence shown here is derived from an EMBL/GenBank/DDBJ whole genome shotgun (WGS) entry which is preliminary data.</text>
</comment>
<protein>
    <submittedName>
        <fullName evidence="1">Uncharacterized protein</fullName>
    </submittedName>
</protein>
<accession>A0A7J7NLK5</accession>
<name>A0A7J7NLK5_9MAGN</name>
<dbReference type="EMBL" id="JACGCM010000715">
    <property type="protein sequence ID" value="KAF6167864.1"/>
    <property type="molecule type" value="Genomic_DNA"/>
</dbReference>
<reference evidence="1 2" key="1">
    <citation type="journal article" date="2020" name="IScience">
        <title>Genome Sequencing of the Endangered Kingdonia uniflora (Circaeasteraceae, Ranunculales) Reveals Potential Mechanisms of Evolutionary Specialization.</title>
        <authorList>
            <person name="Sun Y."/>
            <person name="Deng T."/>
            <person name="Zhang A."/>
            <person name="Moore M.J."/>
            <person name="Landis J.B."/>
            <person name="Lin N."/>
            <person name="Zhang H."/>
            <person name="Zhang X."/>
            <person name="Huang J."/>
            <person name="Zhang X."/>
            <person name="Sun H."/>
            <person name="Wang H."/>
        </authorList>
    </citation>
    <scope>NUCLEOTIDE SEQUENCE [LARGE SCALE GENOMIC DNA]</scope>
    <source>
        <strain evidence="1">TB1705</strain>
        <tissue evidence="1">Leaf</tissue>
    </source>
</reference>
<keyword evidence="2" id="KW-1185">Reference proteome</keyword>